<name>A0A644Z446_9ZZZZ</name>
<reference evidence="1" key="1">
    <citation type="submission" date="2019-08" db="EMBL/GenBank/DDBJ databases">
        <authorList>
            <person name="Kucharzyk K."/>
            <person name="Murdoch R.W."/>
            <person name="Higgins S."/>
            <person name="Loffler F."/>
        </authorList>
    </citation>
    <scope>NUCLEOTIDE SEQUENCE</scope>
</reference>
<accession>A0A644Z446</accession>
<protein>
    <recommendedName>
        <fullName evidence="2">Ribbon-helix-helix protein CopG domain-containing protein</fullName>
    </recommendedName>
</protein>
<dbReference type="AlphaFoldDB" id="A0A644Z446"/>
<gene>
    <name evidence="1" type="ORF">SDC9_82268</name>
</gene>
<evidence type="ECO:0008006" key="2">
    <source>
        <dbReference type="Google" id="ProtNLM"/>
    </source>
</evidence>
<organism evidence="1">
    <name type="scientific">bioreactor metagenome</name>
    <dbReference type="NCBI Taxonomy" id="1076179"/>
    <lineage>
        <taxon>unclassified sequences</taxon>
        <taxon>metagenomes</taxon>
        <taxon>ecological metagenomes</taxon>
    </lineage>
</organism>
<sequence length="154" mass="17808">MARLNINLNDELLEDMDYHLGKEKCKSRSGFIEKALQFYIGYLETGNSKEYLNQSVVAGVRQGINDIEKQTMPNIFRLSVELSMLMNVLASAIDVTPEQLKKLRTDCVKAIHATKRRCSFENAVKYQNDYPLNDDFFENFSGKIEMEADEYDFK</sequence>
<evidence type="ECO:0000313" key="1">
    <source>
        <dbReference type="EMBL" id="MPM35675.1"/>
    </source>
</evidence>
<proteinExistence type="predicted"/>
<dbReference type="EMBL" id="VSSQ01007358">
    <property type="protein sequence ID" value="MPM35675.1"/>
    <property type="molecule type" value="Genomic_DNA"/>
</dbReference>
<comment type="caution">
    <text evidence="1">The sequence shown here is derived from an EMBL/GenBank/DDBJ whole genome shotgun (WGS) entry which is preliminary data.</text>
</comment>